<dbReference type="RefSeq" id="YP_009190235.1">
    <property type="nucleotide sequence ID" value="NC_028683.1"/>
</dbReference>
<evidence type="ECO:0000256" key="1">
    <source>
        <dbReference type="SAM" id="Phobius"/>
    </source>
</evidence>
<keyword evidence="1" id="KW-0812">Transmembrane</keyword>
<feature type="transmembrane region" description="Helical" evidence="1">
    <location>
        <begin position="7"/>
        <end position="37"/>
    </location>
</feature>
<dbReference type="EMBL" id="AP014714">
    <property type="protein sequence ID" value="BAQ22727.1"/>
    <property type="molecule type" value="Genomic_DNA"/>
</dbReference>
<keyword evidence="3" id="KW-1185">Reference proteome</keyword>
<dbReference type="Proteomes" id="UP000204657">
    <property type="component" value="Segment"/>
</dbReference>
<gene>
    <name evidence="2" type="primary">55.8</name>
</gene>
<protein>
    <submittedName>
        <fullName evidence="2">Conserved hypothetical predicted membrane protein</fullName>
    </submittedName>
</protein>
<reference evidence="2 3" key="1">
    <citation type="submission" date="2015-02" db="EMBL/GenBank/DDBJ databases">
        <title>Complete genome sequences of Edwardsiella bacteriophages, PEi20 and PEi26.</title>
        <authorList>
            <person name="Yasuike M."/>
            <person name="Nishiki I."/>
            <person name="Iwasaki Y."/>
            <person name="Nakamura Y."/>
            <person name="Fujiwara A."/>
            <person name="Hassan E.S."/>
            <person name="Mahmoud M.M."/>
            <person name="Kawato Y."/>
            <person name="Nagai S."/>
            <person name="Kobayashi T."/>
            <person name="Ototake M."/>
            <person name="Nakai T."/>
        </authorList>
    </citation>
    <scope>NUCLEOTIDE SEQUENCE [LARGE SCALE GENOMIC DNA]</scope>
</reference>
<evidence type="ECO:0000313" key="2">
    <source>
        <dbReference type="EMBL" id="BAQ22727.1"/>
    </source>
</evidence>
<name>A0A0B6VKY9_9CAUD</name>
<keyword evidence="1" id="KW-0472">Membrane</keyword>
<proteinExistence type="predicted"/>
<dbReference type="GeneID" id="26519201"/>
<evidence type="ECO:0000313" key="3">
    <source>
        <dbReference type="Proteomes" id="UP000204657"/>
    </source>
</evidence>
<keyword evidence="1" id="KW-1133">Transmembrane helix</keyword>
<dbReference type="KEGG" id="vg:26519201"/>
<sequence length="71" mass="8002">MIQFRKYLVVVLFVILMAYALTAMIPVVIFAALIHYIDPKVDGQKFDFKASIDKAIAKVEAKAEELKKASK</sequence>
<accession>A0A0B6VKY9</accession>
<organism evidence="2 3">
    <name type="scientific">Edwardsiella phage PEi20</name>
    <dbReference type="NCBI Taxonomy" id="1608310"/>
    <lineage>
        <taxon>Viruses</taxon>
        <taxon>Duplodnaviria</taxon>
        <taxon>Heunggongvirae</taxon>
        <taxon>Uroviricota</taxon>
        <taxon>Caudoviricetes</taxon>
        <taxon>Pantevenvirales</taxon>
        <taxon>Straboviridae</taxon>
        <taxon>Tevenvirinae</taxon>
        <taxon>Kanagawavirus</taxon>
        <taxon>Kanagawavirus pei20</taxon>
    </lineage>
</organism>